<reference evidence="2 3" key="1">
    <citation type="journal article" date="2021" name="Sci. Rep.">
        <title>The genome of the diatom Chaetoceros tenuissimus carries an ancient integrated fragment of an extant virus.</title>
        <authorList>
            <person name="Hongo Y."/>
            <person name="Kimura K."/>
            <person name="Takaki Y."/>
            <person name="Yoshida Y."/>
            <person name="Baba S."/>
            <person name="Kobayashi G."/>
            <person name="Nagasaki K."/>
            <person name="Hano T."/>
            <person name="Tomaru Y."/>
        </authorList>
    </citation>
    <scope>NUCLEOTIDE SEQUENCE [LARGE SCALE GENOMIC DNA]</scope>
    <source>
        <strain evidence="2 3">NIES-3715</strain>
    </source>
</reference>
<proteinExistence type="predicted"/>
<evidence type="ECO:0000313" key="3">
    <source>
        <dbReference type="Proteomes" id="UP001054902"/>
    </source>
</evidence>
<evidence type="ECO:0000256" key="1">
    <source>
        <dbReference type="SAM" id="MobiDB-lite"/>
    </source>
</evidence>
<name>A0AAD3H870_9STRA</name>
<gene>
    <name evidence="2" type="ORF">CTEN210_10466</name>
</gene>
<feature type="compositionally biased region" description="Polar residues" evidence="1">
    <location>
        <begin position="348"/>
        <end position="362"/>
    </location>
</feature>
<dbReference type="EMBL" id="BLLK01000047">
    <property type="protein sequence ID" value="GFH53990.1"/>
    <property type="molecule type" value="Genomic_DNA"/>
</dbReference>
<sequence>MPHKSSTTNTAKHHFPRNAIIDDNKRFLRNPISEDEAKKYNIGVLPHDSLNIAIENEKERKYFLVPNVTKKAVKELADELSDGITNDRAARLQSRMVTPGKNTIVENDQNMETPQADEMKVSSIEDYISSVSDLMKMLEFIVDSHLSDISTDNPYDFCKFNNALHANMHYCNISKLLKYFHGCTDDSLFVKKEKAVYFCRGDVDESNCKKTVFYKKLKEGTTPLCMECRKLRINDLKRNSRKRKAGAAWTEHDSKVNITILSPGSRKKRLRQNRYIKYNLQSKLKSAMATQPLIELDGENTNDEQLMKLIEGASRVSSDEYQKFRAMMIESLSENIQTKQKEEDSAMDNKQSITEFIDSASS</sequence>
<protein>
    <submittedName>
        <fullName evidence="2">Uncharacterized protein</fullName>
    </submittedName>
</protein>
<organism evidence="2 3">
    <name type="scientific">Chaetoceros tenuissimus</name>
    <dbReference type="NCBI Taxonomy" id="426638"/>
    <lineage>
        <taxon>Eukaryota</taxon>
        <taxon>Sar</taxon>
        <taxon>Stramenopiles</taxon>
        <taxon>Ochrophyta</taxon>
        <taxon>Bacillariophyta</taxon>
        <taxon>Coscinodiscophyceae</taxon>
        <taxon>Chaetocerotophycidae</taxon>
        <taxon>Chaetocerotales</taxon>
        <taxon>Chaetocerotaceae</taxon>
        <taxon>Chaetoceros</taxon>
    </lineage>
</organism>
<evidence type="ECO:0000313" key="2">
    <source>
        <dbReference type="EMBL" id="GFH53990.1"/>
    </source>
</evidence>
<feature type="region of interest" description="Disordered" evidence="1">
    <location>
        <begin position="339"/>
        <end position="362"/>
    </location>
</feature>
<dbReference type="Proteomes" id="UP001054902">
    <property type="component" value="Unassembled WGS sequence"/>
</dbReference>
<accession>A0AAD3H870</accession>
<comment type="caution">
    <text evidence="2">The sequence shown here is derived from an EMBL/GenBank/DDBJ whole genome shotgun (WGS) entry which is preliminary data.</text>
</comment>
<keyword evidence="3" id="KW-1185">Reference proteome</keyword>
<dbReference type="AlphaFoldDB" id="A0AAD3H870"/>